<evidence type="ECO:0000313" key="1">
    <source>
        <dbReference type="EMBL" id="KAK2071397.1"/>
    </source>
</evidence>
<accession>A0AAD9I6S5</accession>
<name>A0AAD9I6S5_9PEZI</name>
<protein>
    <submittedName>
        <fullName evidence="1">Uncharacterized protein</fullName>
    </submittedName>
</protein>
<comment type="caution">
    <text evidence="1">The sequence shown here is derived from an EMBL/GenBank/DDBJ whole genome shotgun (WGS) entry which is preliminary data.</text>
</comment>
<sequence>MQPARSFGGAYRTSVLSIKGLFRPNRHPQLCEHHGCIPWSSGLPVRSRLVHVFAAALAQGLETLRSYHLDQRVVPAKSLTPRVRTLFGATAVVAFEEGLVHAG</sequence>
<reference evidence="1" key="1">
    <citation type="journal article" date="2023" name="Mol. Plant Microbe Interact.">
        <title>Elucidating the Obligate Nature and Biological Capacity of an Invasive Fungal Corn Pathogen.</title>
        <authorList>
            <person name="MacCready J.S."/>
            <person name="Roggenkamp E.M."/>
            <person name="Gdanetz K."/>
            <person name="Chilvers M.I."/>
        </authorList>
    </citation>
    <scope>NUCLEOTIDE SEQUENCE</scope>
    <source>
        <strain evidence="1">PM02</strain>
    </source>
</reference>
<dbReference type="Proteomes" id="UP001217918">
    <property type="component" value="Unassembled WGS sequence"/>
</dbReference>
<evidence type="ECO:0000313" key="2">
    <source>
        <dbReference type="Proteomes" id="UP001217918"/>
    </source>
</evidence>
<dbReference type="EMBL" id="JAQQPM010000005">
    <property type="protein sequence ID" value="KAK2071397.1"/>
    <property type="molecule type" value="Genomic_DNA"/>
</dbReference>
<proteinExistence type="predicted"/>
<organism evidence="1 2">
    <name type="scientific">Phyllachora maydis</name>
    <dbReference type="NCBI Taxonomy" id="1825666"/>
    <lineage>
        <taxon>Eukaryota</taxon>
        <taxon>Fungi</taxon>
        <taxon>Dikarya</taxon>
        <taxon>Ascomycota</taxon>
        <taxon>Pezizomycotina</taxon>
        <taxon>Sordariomycetes</taxon>
        <taxon>Sordariomycetidae</taxon>
        <taxon>Phyllachorales</taxon>
        <taxon>Phyllachoraceae</taxon>
        <taxon>Phyllachora</taxon>
    </lineage>
</organism>
<gene>
    <name evidence="1" type="ORF">P8C59_005825</name>
</gene>
<keyword evidence="2" id="KW-1185">Reference proteome</keyword>
<dbReference type="AlphaFoldDB" id="A0AAD9I6S5"/>